<comment type="caution">
    <text evidence="1">The sequence shown here is derived from an EMBL/GenBank/DDBJ whole genome shotgun (WGS) entry which is preliminary data.</text>
</comment>
<organism evidence="1 2">
    <name type="scientific">Catharanthus roseus</name>
    <name type="common">Madagascar periwinkle</name>
    <name type="synonym">Vinca rosea</name>
    <dbReference type="NCBI Taxonomy" id="4058"/>
    <lineage>
        <taxon>Eukaryota</taxon>
        <taxon>Viridiplantae</taxon>
        <taxon>Streptophyta</taxon>
        <taxon>Embryophyta</taxon>
        <taxon>Tracheophyta</taxon>
        <taxon>Spermatophyta</taxon>
        <taxon>Magnoliopsida</taxon>
        <taxon>eudicotyledons</taxon>
        <taxon>Gunneridae</taxon>
        <taxon>Pentapetalae</taxon>
        <taxon>asterids</taxon>
        <taxon>lamiids</taxon>
        <taxon>Gentianales</taxon>
        <taxon>Apocynaceae</taxon>
        <taxon>Rauvolfioideae</taxon>
        <taxon>Vinceae</taxon>
        <taxon>Catharanthinae</taxon>
        <taxon>Catharanthus</taxon>
    </lineage>
</organism>
<sequence length="111" mass="12933">MKRIGNKEGEGPESVIKLEFGNPNCNHLQSNKKIKKKKKVEVTLLVIFLLHHQLQSSNLFRQEAYSNQSKSSLHSRILSIHSRHLNFVLQRVFLNPYVARDTRLKLLLSSW</sequence>
<protein>
    <submittedName>
        <fullName evidence="1">Uncharacterized protein</fullName>
    </submittedName>
</protein>
<evidence type="ECO:0000313" key="1">
    <source>
        <dbReference type="EMBL" id="KAI5657843.1"/>
    </source>
</evidence>
<keyword evidence="2" id="KW-1185">Reference proteome</keyword>
<gene>
    <name evidence="1" type="ORF">M9H77_26636</name>
</gene>
<dbReference type="EMBL" id="CM044706">
    <property type="protein sequence ID" value="KAI5657843.1"/>
    <property type="molecule type" value="Genomic_DNA"/>
</dbReference>
<proteinExistence type="predicted"/>
<name>A0ACC0ACY3_CATRO</name>
<evidence type="ECO:0000313" key="2">
    <source>
        <dbReference type="Proteomes" id="UP001060085"/>
    </source>
</evidence>
<reference evidence="2" key="1">
    <citation type="journal article" date="2023" name="Nat. Plants">
        <title>Single-cell RNA sequencing provides a high-resolution roadmap for understanding the multicellular compartmentation of specialized metabolism.</title>
        <authorList>
            <person name="Sun S."/>
            <person name="Shen X."/>
            <person name="Li Y."/>
            <person name="Li Y."/>
            <person name="Wang S."/>
            <person name="Li R."/>
            <person name="Zhang H."/>
            <person name="Shen G."/>
            <person name="Guo B."/>
            <person name="Wei J."/>
            <person name="Xu J."/>
            <person name="St-Pierre B."/>
            <person name="Chen S."/>
            <person name="Sun C."/>
        </authorList>
    </citation>
    <scope>NUCLEOTIDE SEQUENCE [LARGE SCALE GENOMIC DNA]</scope>
</reference>
<accession>A0ACC0ACY3</accession>
<dbReference type="Proteomes" id="UP001060085">
    <property type="component" value="Linkage Group LG06"/>
</dbReference>